<reference evidence="6 8" key="2">
    <citation type="journal article" date="2013" name="Nature">
        <title>Insights into bilaterian evolution from three spiralian genomes.</title>
        <authorList>
            <person name="Simakov O."/>
            <person name="Marletaz F."/>
            <person name="Cho S.J."/>
            <person name="Edsinger-Gonzales E."/>
            <person name="Havlak P."/>
            <person name="Hellsten U."/>
            <person name="Kuo D.H."/>
            <person name="Larsson T."/>
            <person name="Lv J."/>
            <person name="Arendt D."/>
            <person name="Savage R."/>
            <person name="Osoegawa K."/>
            <person name="de Jong P."/>
            <person name="Grimwood J."/>
            <person name="Chapman J.A."/>
            <person name="Shapiro H."/>
            <person name="Aerts A."/>
            <person name="Otillar R.P."/>
            <person name="Terry A.Y."/>
            <person name="Boore J.L."/>
            <person name="Grigoriev I.V."/>
            <person name="Lindberg D.R."/>
            <person name="Seaver E.C."/>
            <person name="Weisblat D.A."/>
            <person name="Putnam N.H."/>
            <person name="Rokhsar D.S."/>
        </authorList>
    </citation>
    <scope>NUCLEOTIDE SEQUENCE</scope>
    <source>
        <strain evidence="6 8">I ESC-2004</strain>
    </source>
</reference>
<dbReference type="EMBL" id="KB298084">
    <property type="protein sequence ID" value="ELU09641.1"/>
    <property type="molecule type" value="Genomic_DNA"/>
</dbReference>
<dbReference type="InterPro" id="IPR052612">
    <property type="entry name" value="ANP_Clearance_Receptor"/>
</dbReference>
<dbReference type="SUPFAM" id="SSF53822">
    <property type="entry name" value="Periplasmic binding protein-like I"/>
    <property type="match status" value="1"/>
</dbReference>
<dbReference type="EnsemblMetazoa" id="CapteT202251">
    <property type="protein sequence ID" value="CapteP202251"/>
    <property type="gene ID" value="CapteG202251"/>
</dbReference>
<organism evidence="6">
    <name type="scientific">Capitella teleta</name>
    <name type="common">Polychaete worm</name>
    <dbReference type="NCBI Taxonomy" id="283909"/>
    <lineage>
        <taxon>Eukaryota</taxon>
        <taxon>Metazoa</taxon>
        <taxon>Spiralia</taxon>
        <taxon>Lophotrochozoa</taxon>
        <taxon>Annelida</taxon>
        <taxon>Polychaeta</taxon>
        <taxon>Sedentaria</taxon>
        <taxon>Scolecida</taxon>
        <taxon>Capitellidae</taxon>
        <taxon>Capitella</taxon>
    </lineage>
</organism>
<reference evidence="8" key="1">
    <citation type="submission" date="2012-12" db="EMBL/GenBank/DDBJ databases">
        <authorList>
            <person name="Hellsten U."/>
            <person name="Grimwood J."/>
            <person name="Chapman J.A."/>
            <person name="Shapiro H."/>
            <person name="Aerts A."/>
            <person name="Otillar R.P."/>
            <person name="Terry A.Y."/>
            <person name="Boore J.L."/>
            <person name="Simakov O."/>
            <person name="Marletaz F."/>
            <person name="Cho S.-J."/>
            <person name="Edsinger-Gonzales E."/>
            <person name="Havlak P."/>
            <person name="Kuo D.-H."/>
            <person name="Larsson T."/>
            <person name="Lv J."/>
            <person name="Arendt D."/>
            <person name="Savage R."/>
            <person name="Osoegawa K."/>
            <person name="de Jong P."/>
            <person name="Lindberg D.R."/>
            <person name="Seaver E.C."/>
            <person name="Weisblat D.A."/>
            <person name="Putnam N.H."/>
            <person name="Grigoriev I.V."/>
            <person name="Rokhsar D.S."/>
        </authorList>
    </citation>
    <scope>NUCLEOTIDE SEQUENCE</scope>
    <source>
        <strain evidence="8">I ESC-2004</strain>
    </source>
</reference>
<evidence type="ECO:0000256" key="1">
    <source>
        <dbReference type="ARBA" id="ARBA00004370"/>
    </source>
</evidence>
<dbReference type="GO" id="GO:0017046">
    <property type="term" value="F:peptide hormone binding"/>
    <property type="evidence" value="ECO:0007669"/>
    <property type="project" value="TreeGrafter"/>
</dbReference>
<sequence length="275" mass="31521">MDIYNFTNKQRINKLTNRIFTKALGDELVIFRNDRCNGKEGAGQAVLFRDEDDIDMYLGPPCSTSTISAGLLASFWNMPMFSPASTDPMLSDKVKYSTLVRTSPAFFKMGAAILELFEHYNWTTTLIVSQRAVGTKDVFCDYSSRSIQEQFYTQGKPIPDLIEFDQRISEDDIDEILRKVLHRARIIIICGPAEDKKRFLLRANAAGMVNAEYLYISLNHLQPPNIQTPWVTGEEDDEVVRPLYRYVIESNLNDPLLSPTRSRSPYYHALQMLRL</sequence>
<accession>R7V1U4</accession>
<reference evidence="7" key="3">
    <citation type="submission" date="2015-06" db="UniProtKB">
        <authorList>
            <consortium name="EnsemblMetazoa"/>
        </authorList>
    </citation>
    <scope>IDENTIFICATION</scope>
</reference>
<evidence type="ECO:0000256" key="3">
    <source>
        <dbReference type="ARBA" id="ARBA00022989"/>
    </source>
</evidence>
<dbReference type="HOGENOM" id="CLU_1012822_0_0_1"/>
<dbReference type="Pfam" id="PF01094">
    <property type="entry name" value="ANF_receptor"/>
    <property type="match status" value="1"/>
</dbReference>
<evidence type="ECO:0000259" key="5">
    <source>
        <dbReference type="Pfam" id="PF01094"/>
    </source>
</evidence>
<dbReference type="CDD" id="cd06352">
    <property type="entry name" value="PBP1_NPR_GC-like"/>
    <property type="match status" value="1"/>
</dbReference>
<evidence type="ECO:0000256" key="4">
    <source>
        <dbReference type="ARBA" id="ARBA00023136"/>
    </source>
</evidence>
<dbReference type="GO" id="GO:0007165">
    <property type="term" value="P:signal transduction"/>
    <property type="evidence" value="ECO:0007669"/>
    <property type="project" value="TreeGrafter"/>
</dbReference>
<dbReference type="STRING" id="283909.R7V1U4"/>
<gene>
    <name evidence="6" type="ORF">CAPTEDRAFT_202251</name>
</gene>
<keyword evidence="2" id="KW-0812">Transmembrane</keyword>
<keyword evidence="4" id="KW-0472">Membrane</keyword>
<dbReference type="OMA" id="RCTPSSM"/>
<name>R7V1U4_CAPTE</name>
<dbReference type="Gene3D" id="3.40.50.2300">
    <property type="match status" value="2"/>
</dbReference>
<dbReference type="PANTHER" id="PTHR44755:SF8">
    <property type="entry name" value="RECEPTOR LIGAND BINDING REGION DOMAIN-CONTAINING PROTEIN"/>
    <property type="match status" value="1"/>
</dbReference>
<dbReference type="PANTHER" id="PTHR44755">
    <property type="entry name" value="NATRIURETIC PEPTIDE RECEPTOR 3-RELATED"/>
    <property type="match status" value="1"/>
</dbReference>
<dbReference type="AlphaFoldDB" id="R7V1U4"/>
<dbReference type="EMBL" id="AMQN01006318">
    <property type="status" value="NOT_ANNOTATED_CDS"/>
    <property type="molecule type" value="Genomic_DNA"/>
</dbReference>
<dbReference type="InterPro" id="IPR028082">
    <property type="entry name" value="Peripla_BP_I"/>
</dbReference>
<protein>
    <recommendedName>
        <fullName evidence="5">Receptor ligand binding region domain-containing protein</fullName>
    </recommendedName>
</protein>
<dbReference type="GO" id="GO:0016020">
    <property type="term" value="C:membrane"/>
    <property type="evidence" value="ECO:0007669"/>
    <property type="project" value="UniProtKB-SubCell"/>
</dbReference>
<keyword evidence="8" id="KW-1185">Reference proteome</keyword>
<dbReference type="InterPro" id="IPR001828">
    <property type="entry name" value="ANF_lig-bd_rcpt"/>
</dbReference>
<evidence type="ECO:0000313" key="6">
    <source>
        <dbReference type="EMBL" id="ELU09641.1"/>
    </source>
</evidence>
<evidence type="ECO:0000313" key="8">
    <source>
        <dbReference type="Proteomes" id="UP000014760"/>
    </source>
</evidence>
<evidence type="ECO:0000256" key="2">
    <source>
        <dbReference type="ARBA" id="ARBA00022692"/>
    </source>
</evidence>
<comment type="subcellular location">
    <subcellularLocation>
        <location evidence="1">Membrane</location>
    </subcellularLocation>
</comment>
<feature type="domain" description="Receptor ligand binding region" evidence="5">
    <location>
        <begin position="30"/>
        <end position="218"/>
    </location>
</feature>
<evidence type="ECO:0000313" key="7">
    <source>
        <dbReference type="EnsemblMetazoa" id="CapteP202251"/>
    </source>
</evidence>
<dbReference type="OrthoDB" id="6132797at2759"/>
<dbReference type="GO" id="GO:0038023">
    <property type="term" value="F:signaling receptor activity"/>
    <property type="evidence" value="ECO:0007669"/>
    <property type="project" value="TreeGrafter"/>
</dbReference>
<proteinExistence type="predicted"/>
<dbReference type="Proteomes" id="UP000014760">
    <property type="component" value="Unassembled WGS sequence"/>
</dbReference>
<keyword evidence="3" id="KW-1133">Transmembrane helix</keyword>